<evidence type="ECO:0000256" key="5">
    <source>
        <dbReference type="ARBA" id="ARBA00023136"/>
    </source>
</evidence>
<dbReference type="Proteomes" id="UP000272729">
    <property type="component" value="Unassembled WGS sequence"/>
</dbReference>
<evidence type="ECO:0000313" key="9">
    <source>
        <dbReference type="Proteomes" id="UP000272729"/>
    </source>
</evidence>
<reference evidence="8 9" key="1">
    <citation type="submission" date="2018-10" db="EMBL/GenBank/DDBJ databases">
        <title>Sequencing the genomes of 1000 actinobacteria strains.</title>
        <authorList>
            <person name="Klenk H.-P."/>
        </authorList>
    </citation>
    <scope>NUCLEOTIDE SEQUENCE [LARGE SCALE GENOMIC DNA]</scope>
    <source>
        <strain evidence="8 9">DSM 43911</strain>
    </source>
</reference>
<gene>
    <name evidence="8" type="ORF">DFJ66_0516</name>
</gene>
<comment type="caution">
    <text evidence="8">The sequence shown here is derived from an EMBL/GenBank/DDBJ whole genome shotgun (WGS) entry which is preliminary data.</text>
</comment>
<dbReference type="SUPFAM" id="SSF117892">
    <property type="entry name" value="Band 7/SPFH domain"/>
    <property type="match status" value="1"/>
</dbReference>
<dbReference type="SMART" id="SM00244">
    <property type="entry name" value="PHB"/>
    <property type="match status" value="1"/>
</dbReference>
<keyword evidence="9" id="KW-1185">Reference proteome</keyword>
<evidence type="ECO:0000256" key="6">
    <source>
        <dbReference type="SAM" id="MobiDB-lite"/>
    </source>
</evidence>
<feature type="region of interest" description="Disordered" evidence="6">
    <location>
        <begin position="361"/>
        <end position="402"/>
    </location>
</feature>
<evidence type="ECO:0000313" key="8">
    <source>
        <dbReference type="EMBL" id="RKT67341.1"/>
    </source>
</evidence>
<organism evidence="8 9">
    <name type="scientific">Saccharothrix variisporea</name>
    <dbReference type="NCBI Taxonomy" id="543527"/>
    <lineage>
        <taxon>Bacteria</taxon>
        <taxon>Bacillati</taxon>
        <taxon>Actinomycetota</taxon>
        <taxon>Actinomycetes</taxon>
        <taxon>Pseudonocardiales</taxon>
        <taxon>Pseudonocardiaceae</taxon>
        <taxon>Saccharothrix</taxon>
    </lineage>
</organism>
<evidence type="ECO:0000256" key="1">
    <source>
        <dbReference type="ARBA" id="ARBA00004167"/>
    </source>
</evidence>
<dbReference type="InterPro" id="IPR001972">
    <property type="entry name" value="Stomatin_HflK_fam"/>
</dbReference>
<dbReference type="InterPro" id="IPR001107">
    <property type="entry name" value="Band_7"/>
</dbReference>
<dbReference type="AlphaFoldDB" id="A0A495WZP5"/>
<dbReference type="InterPro" id="IPR050710">
    <property type="entry name" value="Band7/mec-2_domain"/>
</dbReference>
<keyword evidence="4" id="KW-1133">Transmembrane helix</keyword>
<name>A0A495WZP5_9PSEU</name>
<sequence length="402" mass="43430">MTTTLIVIAVLVLFVLIVAVKSVLVIPQATAAVIERLGRYRTTAAPGLNILVPFFDRVRARIDLREQVVSFPPQPVITQDNLTVSIDTVVYFQVTDPRAAVYEISNYIVGVEQLATTTLRNLVGGMSLEETLTSRDQINNQLRGVLDEATGRWGIRVARVELKAIDPPPSIQDSMEKQMRADREKRAMILTAEGQRESAIKSAEGQKQAAILSAEGAKQAAILAAEAERQSRILRAQGERAARYLQAQGQAKAIEKVFAAIKAGKPTPEVLAYQYLQTLPQMAQGDANKVWLVPSDYGKALEGFARMLGAPGEDGVFRYEPPADEPARTTPEDDDASVADWFDTAPDPTVAEAVRAAEAVARKEVPGPLDRPSLGEAAPDTTAALGAGTSAAEDEPPRSLHE</sequence>
<keyword evidence="5" id="KW-0472">Membrane</keyword>
<dbReference type="PRINTS" id="PR00721">
    <property type="entry name" value="STOMATIN"/>
</dbReference>
<evidence type="ECO:0000256" key="2">
    <source>
        <dbReference type="ARBA" id="ARBA00008164"/>
    </source>
</evidence>
<dbReference type="CDD" id="cd08829">
    <property type="entry name" value="SPFH_paraslipin"/>
    <property type="match status" value="1"/>
</dbReference>
<dbReference type="EMBL" id="RBXR01000001">
    <property type="protein sequence ID" value="RKT67341.1"/>
    <property type="molecule type" value="Genomic_DNA"/>
</dbReference>
<keyword evidence="3" id="KW-0812">Transmembrane</keyword>
<accession>A0A495WZP5</accession>
<dbReference type="PANTHER" id="PTHR43327:SF10">
    <property type="entry name" value="STOMATIN-LIKE PROTEIN 2, MITOCHONDRIAL"/>
    <property type="match status" value="1"/>
</dbReference>
<evidence type="ECO:0000259" key="7">
    <source>
        <dbReference type="SMART" id="SM00244"/>
    </source>
</evidence>
<dbReference type="RefSeq" id="WP_246029541.1">
    <property type="nucleotide sequence ID" value="NZ_JBIUBA010000009.1"/>
</dbReference>
<feature type="domain" description="Band 7" evidence="7">
    <location>
        <begin position="21"/>
        <end position="179"/>
    </location>
</feature>
<proteinExistence type="inferred from homology"/>
<feature type="compositionally biased region" description="Low complexity" evidence="6">
    <location>
        <begin position="381"/>
        <end position="391"/>
    </location>
</feature>
<feature type="region of interest" description="Disordered" evidence="6">
    <location>
        <begin position="319"/>
        <end position="342"/>
    </location>
</feature>
<dbReference type="PROSITE" id="PS01270">
    <property type="entry name" value="BAND_7"/>
    <property type="match status" value="1"/>
</dbReference>
<dbReference type="Pfam" id="PF01145">
    <property type="entry name" value="Band_7"/>
    <property type="match status" value="1"/>
</dbReference>
<dbReference type="GO" id="GO:0005886">
    <property type="term" value="C:plasma membrane"/>
    <property type="evidence" value="ECO:0007669"/>
    <property type="project" value="UniProtKB-ARBA"/>
</dbReference>
<dbReference type="InterPro" id="IPR036013">
    <property type="entry name" value="Band_7/SPFH_dom_sf"/>
</dbReference>
<dbReference type="GO" id="GO:0098552">
    <property type="term" value="C:side of membrane"/>
    <property type="evidence" value="ECO:0007669"/>
    <property type="project" value="UniProtKB-ARBA"/>
</dbReference>
<dbReference type="InterPro" id="IPR018080">
    <property type="entry name" value="Band_7/stomatin-like_CS"/>
</dbReference>
<evidence type="ECO:0000256" key="3">
    <source>
        <dbReference type="ARBA" id="ARBA00022692"/>
    </source>
</evidence>
<dbReference type="FunFam" id="3.30.479.30:FF:000004">
    <property type="entry name" value="Putative membrane protease family, stomatin"/>
    <property type="match status" value="1"/>
</dbReference>
<comment type="similarity">
    <text evidence="2">Belongs to the band 7/mec-2 family.</text>
</comment>
<comment type="subcellular location">
    <subcellularLocation>
        <location evidence="1">Membrane</location>
        <topology evidence="1">Single-pass membrane protein</topology>
    </subcellularLocation>
</comment>
<evidence type="ECO:0000256" key="4">
    <source>
        <dbReference type="ARBA" id="ARBA00022989"/>
    </source>
</evidence>
<dbReference type="PANTHER" id="PTHR43327">
    <property type="entry name" value="STOMATIN-LIKE PROTEIN 2, MITOCHONDRIAL"/>
    <property type="match status" value="1"/>
</dbReference>
<protein>
    <submittedName>
        <fullName evidence="8">SPFH domain-containing protein</fullName>
    </submittedName>
</protein>
<dbReference type="Gene3D" id="3.30.479.30">
    <property type="entry name" value="Band 7 domain"/>
    <property type="match status" value="1"/>
</dbReference>